<organism evidence="3 4">
    <name type="scientific">Lysobacter enzymogenes</name>
    <dbReference type="NCBI Taxonomy" id="69"/>
    <lineage>
        <taxon>Bacteria</taxon>
        <taxon>Pseudomonadati</taxon>
        <taxon>Pseudomonadota</taxon>
        <taxon>Gammaproteobacteria</taxon>
        <taxon>Lysobacterales</taxon>
        <taxon>Lysobacteraceae</taxon>
        <taxon>Lysobacter</taxon>
    </lineage>
</organism>
<feature type="chain" id="PRO_5043470995" description="DUF885 domain-containing protein" evidence="2">
    <location>
        <begin position="20"/>
        <end position="620"/>
    </location>
</feature>
<dbReference type="InterPro" id="IPR010281">
    <property type="entry name" value="DUF885"/>
</dbReference>
<evidence type="ECO:0000256" key="1">
    <source>
        <dbReference type="SAM" id="MobiDB-lite"/>
    </source>
</evidence>
<gene>
    <name evidence="3" type="ORF">LEN_1907</name>
</gene>
<dbReference type="Proteomes" id="UP000218824">
    <property type="component" value="Chromosome"/>
</dbReference>
<dbReference type="KEGG" id="lem:LEN_1907"/>
<dbReference type="Pfam" id="PF05960">
    <property type="entry name" value="DUF885"/>
    <property type="match status" value="1"/>
</dbReference>
<dbReference type="PANTHER" id="PTHR33361">
    <property type="entry name" value="GLR0591 PROTEIN"/>
    <property type="match status" value="1"/>
</dbReference>
<dbReference type="EMBL" id="AP014940">
    <property type="protein sequence ID" value="BAV97394.1"/>
    <property type="molecule type" value="Genomic_DNA"/>
</dbReference>
<name>A0AAU9AFL8_LYSEN</name>
<evidence type="ECO:0000256" key="2">
    <source>
        <dbReference type="SAM" id="SignalP"/>
    </source>
</evidence>
<keyword evidence="2" id="KW-0732">Signal</keyword>
<feature type="signal peptide" evidence="2">
    <location>
        <begin position="1"/>
        <end position="19"/>
    </location>
</feature>
<protein>
    <recommendedName>
        <fullName evidence="5">DUF885 domain-containing protein</fullName>
    </recommendedName>
</protein>
<dbReference type="PANTHER" id="PTHR33361:SF15">
    <property type="entry name" value="DUF885 FAMILY LIPOPROTEIN"/>
    <property type="match status" value="1"/>
</dbReference>
<dbReference type="RefSeq" id="WP_096377558.1">
    <property type="nucleotide sequence ID" value="NZ_AP014940.1"/>
</dbReference>
<sequence length="620" mass="66565">MRSLRLLSLSACVAAALVAGCKSETAPPAGDAAAPAAAKPAAGAQWNAAVDAFVQGYFERNPVAAANAGKHEFDGKLPDYSPQALQANIQWLHQQRDAVAAFGDDRLDAGQRFQRDYVLATIDGQLFWLEDSGFATKNPAFYLGDLSPSMYLTRPYAPLEQRMAAFAAYQEALPKAAEQIRANLQGPLPATYIDLGVMGFGGMAEFFKTDVPKAFADVKDEALQKRFAASNAKAIEAMQGLADHLSQQKPQATQDFALGADKFARMLKATEGVDLPLDQLKAAGEADLARNLAALKSACEAYAKGQSLQACVDKAGADKPVGGAVEGARAQLAGLRQFVVDKDLVSIPGTEQAKVEEAPPFNRSNFAYIEIPGPYEKNLPSVYYIAPPDPKWPKAEQDAYVPGKADLLFTSAHEVWPGHFLHFLHANRSQWKFAQLFVGYAYTEGWAHYTEEMMFDAGLDGATPEIHIGQLTNALLRDVRYVSAIGLHTGGMTVAQSEQLFKDKAFQDPGNARQQAARGTYDPGYLNYTLGKLMILQLREDWTANHGGRSGWKAFHDQFLSYGGPPVPLVRAQMMGGKAETKLWSAPTTAAPTTPPPAAPDAGAPTSAPAAPAGDAKKAS</sequence>
<dbReference type="AlphaFoldDB" id="A0AAU9AFL8"/>
<proteinExistence type="predicted"/>
<dbReference type="PROSITE" id="PS51257">
    <property type="entry name" value="PROKAR_LIPOPROTEIN"/>
    <property type="match status" value="1"/>
</dbReference>
<evidence type="ECO:0000313" key="3">
    <source>
        <dbReference type="EMBL" id="BAV97394.1"/>
    </source>
</evidence>
<evidence type="ECO:0008006" key="5">
    <source>
        <dbReference type="Google" id="ProtNLM"/>
    </source>
</evidence>
<feature type="region of interest" description="Disordered" evidence="1">
    <location>
        <begin position="581"/>
        <end position="620"/>
    </location>
</feature>
<evidence type="ECO:0000313" key="4">
    <source>
        <dbReference type="Proteomes" id="UP000218824"/>
    </source>
</evidence>
<accession>A0AAU9AFL8</accession>
<reference evidence="3 4" key="1">
    <citation type="journal article" date="2017" name="DNA Res.">
        <title>Complete genome sequence and expression profile of the commercial lytic enzyme producer Lysobacter enzymogenes M497-1.</title>
        <authorList>
            <person name="Takami H."/>
            <person name="Toyoda A."/>
            <person name="Uchiyama I."/>
            <person name="Itoh T."/>
            <person name="Takaki Y."/>
            <person name="Arai W."/>
            <person name="Nishi S."/>
            <person name="Kawai M."/>
            <person name="Shinya K."/>
            <person name="Ikeda H."/>
        </authorList>
    </citation>
    <scope>NUCLEOTIDE SEQUENCE [LARGE SCALE GENOMIC DNA]</scope>
    <source>
        <strain evidence="3 4">M497-1</strain>
    </source>
</reference>
<feature type="compositionally biased region" description="Low complexity" evidence="1">
    <location>
        <begin position="600"/>
        <end position="614"/>
    </location>
</feature>
<dbReference type="GeneID" id="83063776"/>